<dbReference type="InterPro" id="IPR009045">
    <property type="entry name" value="Zn_M74/Hedgehog-like"/>
</dbReference>
<proteinExistence type="predicted"/>
<evidence type="ECO:0000313" key="3">
    <source>
        <dbReference type="Proteomes" id="UP000381260"/>
    </source>
</evidence>
<reference evidence="2 3" key="1">
    <citation type="submission" date="2019-11" db="EMBL/GenBank/DDBJ databases">
        <title>The Phosphoenolpyruvate Phosphotransferase System Regulates Serratia proteamaculans 336X Biofilm Formation and Wheat Roots colonization.</title>
        <authorList>
            <person name="Liu F."/>
        </authorList>
    </citation>
    <scope>NUCLEOTIDE SEQUENCE [LARGE SCALE GENOMIC DNA]</scope>
    <source>
        <strain evidence="2 3">336X</strain>
    </source>
</reference>
<feature type="domain" description="Peptidase M15C" evidence="1">
    <location>
        <begin position="48"/>
        <end position="106"/>
    </location>
</feature>
<dbReference type="SUPFAM" id="SSF55166">
    <property type="entry name" value="Hedgehog/DD-peptidase"/>
    <property type="match status" value="1"/>
</dbReference>
<gene>
    <name evidence="2" type="ORF">GHV41_17935</name>
</gene>
<dbReference type="Pfam" id="PF13539">
    <property type="entry name" value="Peptidase_M15_4"/>
    <property type="match status" value="1"/>
</dbReference>
<sequence>MTLSEKQQLFTKLIAQLILWADEKGYRLTFGEAYRTPEQAALNAKKGSGISNSLHTKRLAVDLNLFINGQYQTNSTAYLALGEFWESIGGSWGGRFRDRPDGNHFSLEHEGVR</sequence>
<protein>
    <submittedName>
        <fullName evidence="2">M15 family peptidase</fullName>
    </submittedName>
</protein>
<accession>A0A5Q2VG73</accession>
<dbReference type="AlphaFoldDB" id="A0A5Q2VG73"/>
<dbReference type="InterPro" id="IPR039561">
    <property type="entry name" value="Peptidase_M15C"/>
</dbReference>
<evidence type="ECO:0000313" key="2">
    <source>
        <dbReference type="EMBL" id="QGH62591.1"/>
    </source>
</evidence>
<evidence type="ECO:0000259" key="1">
    <source>
        <dbReference type="Pfam" id="PF13539"/>
    </source>
</evidence>
<dbReference type="GO" id="GO:0008233">
    <property type="term" value="F:peptidase activity"/>
    <property type="evidence" value="ECO:0007669"/>
    <property type="project" value="InterPro"/>
</dbReference>
<name>A0A5Q2VG73_SERPR</name>
<dbReference type="EMBL" id="CP045913">
    <property type="protein sequence ID" value="QGH62591.1"/>
    <property type="molecule type" value="Genomic_DNA"/>
</dbReference>
<dbReference type="RefSeq" id="WP_153859478.1">
    <property type="nucleotide sequence ID" value="NZ_CP045913.1"/>
</dbReference>
<organism evidence="2 3">
    <name type="scientific">Serratia proteamaculans</name>
    <dbReference type="NCBI Taxonomy" id="28151"/>
    <lineage>
        <taxon>Bacteria</taxon>
        <taxon>Pseudomonadati</taxon>
        <taxon>Pseudomonadota</taxon>
        <taxon>Gammaproteobacteria</taxon>
        <taxon>Enterobacterales</taxon>
        <taxon>Yersiniaceae</taxon>
        <taxon>Serratia</taxon>
    </lineage>
</organism>
<dbReference type="Gene3D" id="3.30.1380.10">
    <property type="match status" value="1"/>
</dbReference>
<dbReference type="Proteomes" id="UP000381260">
    <property type="component" value="Chromosome"/>
</dbReference>